<dbReference type="EMBL" id="GIDH01001556">
    <property type="protein sequence ID" value="NOV53499.1"/>
    <property type="molecule type" value="Transcribed_RNA"/>
</dbReference>
<reference evidence="1" key="1">
    <citation type="submission" date="2019-12" db="EMBL/GenBank/DDBJ databases">
        <title>The sialotranscriptome of the gopher-tortoise tick, Amblyomma tuberculatum.</title>
        <authorList>
            <person name="Karim S."/>
            <person name="Andersen J."/>
            <person name="Kumar D."/>
            <person name="Adamson S."/>
            <person name="Ennen J."/>
            <person name="Qualis C.P."/>
            <person name="Ribeiro J.M.C."/>
        </authorList>
    </citation>
    <scope>NUCLEOTIDE SEQUENCE</scope>
    <source>
        <strain evidence="1">Removed</strain>
        <tissue evidence="1">Salivary glands</tissue>
    </source>
</reference>
<name>A0A6M2E4X4_9ACAR</name>
<organism evidence="1">
    <name type="scientific">Amblyomma tuberculatum</name>
    <dbReference type="NCBI Taxonomy" id="48802"/>
    <lineage>
        <taxon>Eukaryota</taxon>
        <taxon>Metazoa</taxon>
        <taxon>Ecdysozoa</taxon>
        <taxon>Arthropoda</taxon>
        <taxon>Chelicerata</taxon>
        <taxon>Arachnida</taxon>
        <taxon>Acari</taxon>
        <taxon>Parasitiformes</taxon>
        <taxon>Ixodida</taxon>
        <taxon>Ixodoidea</taxon>
        <taxon>Ixodidae</taxon>
        <taxon>Amblyomminae</taxon>
        <taxon>Amblyomma</taxon>
    </lineage>
</organism>
<accession>A0A6M2E4X4</accession>
<protein>
    <submittedName>
        <fullName evidence="1">Uncharacterized protein</fullName>
    </submittedName>
</protein>
<proteinExistence type="predicted"/>
<evidence type="ECO:0000313" key="1">
    <source>
        <dbReference type="EMBL" id="NOV53499.1"/>
    </source>
</evidence>
<sequence length="212" mass="23105">MRLNCCLSSRHILAASTLAPLSSLGSASMETTESRIFSTLCTGSALGTRLVAHGVLAWRVQDRDADTPICIDVGVVHLARKLHLGWTQRIVRRKGELGRENTAFETGTLRSRDEGFPLEEVLLTHRARDDAFGWVQSQLLVLGHQPAQRRPSHISACSVCPHEARATVTMLGIAGSVTGAWPYRVISEPRRSRFAPSTLSTSELWSVVAAAP</sequence>
<dbReference type="AlphaFoldDB" id="A0A6M2E4X4"/>